<proteinExistence type="inferred from homology"/>
<evidence type="ECO:0000256" key="4">
    <source>
        <dbReference type="ARBA" id="ARBA00022643"/>
    </source>
</evidence>
<evidence type="ECO:0000256" key="5">
    <source>
        <dbReference type="ARBA" id="ARBA00023002"/>
    </source>
</evidence>
<name>A0A1T5EB20_9SPHI</name>
<dbReference type="PANTHER" id="PTHR43673:SF2">
    <property type="entry name" value="NITROREDUCTASE"/>
    <property type="match status" value="1"/>
</dbReference>
<dbReference type="AlphaFoldDB" id="A0A1T5EB20"/>
<keyword evidence="8" id="KW-1185">Reference proteome</keyword>
<keyword evidence="4" id="KW-0288">FMN</keyword>
<gene>
    <name evidence="7" type="ORF">SAMN05661099_2856</name>
</gene>
<evidence type="ECO:0000313" key="8">
    <source>
        <dbReference type="Proteomes" id="UP000189981"/>
    </source>
</evidence>
<keyword evidence="5" id="KW-0560">Oxidoreductase</keyword>
<dbReference type="Proteomes" id="UP000189981">
    <property type="component" value="Unassembled WGS sequence"/>
</dbReference>
<dbReference type="STRING" id="572036.SAMN05661099_2856"/>
<dbReference type="Pfam" id="PF00881">
    <property type="entry name" value="Nitroreductase"/>
    <property type="match status" value="1"/>
</dbReference>
<dbReference type="OrthoDB" id="9809288at2"/>
<dbReference type="PANTHER" id="PTHR43673">
    <property type="entry name" value="NAD(P)H NITROREDUCTASE YDGI-RELATED"/>
    <property type="match status" value="1"/>
</dbReference>
<dbReference type="InterPro" id="IPR000415">
    <property type="entry name" value="Nitroreductase-like"/>
</dbReference>
<evidence type="ECO:0000256" key="1">
    <source>
        <dbReference type="ARBA" id="ARBA00001917"/>
    </source>
</evidence>
<organism evidence="7 8">
    <name type="scientific">Daejeonella lutea</name>
    <dbReference type="NCBI Taxonomy" id="572036"/>
    <lineage>
        <taxon>Bacteria</taxon>
        <taxon>Pseudomonadati</taxon>
        <taxon>Bacteroidota</taxon>
        <taxon>Sphingobacteriia</taxon>
        <taxon>Sphingobacteriales</taxon>
        <taxon>Sphingobacteriaceae</taxon>
        <taxon>Daejeonella</taxon>
    </lineage>
</organism>
<evidence type="ECO:0000313" key="7">
    <source>
        <dbReference type="EMBL" id="SKB81164.1"/>
    </source>
</evidence>
<sequence length="213" mass="23841">MDIISTLNWRHAAKAMTGATIPQEKIDVILESIRLSASSMGLQPYKVIVISDKELLEKIEPIAMNQPQISKASHLIVFAAWERVTESHVDAFIKNMADVRNVEESSLAQMRAYGMNMVAQSPEDSFRWTARQTYIALGTALVAAASVQVDSTPMEGFYNDQLDELLGLKELGLKSVSILPLGYRDEEKDWLAPLKKVRTPKEELFVFDEELVG</sequence>
<dbReference type="GO" id="GO:0016491">
    <property type="term" value="F:oxidoreductase activity"/>
    <property type="evidence" value="ECO:0007669"/>
    <property type="project" value="UniProtKB-KW"/>
</dbReference>
<evidence type="ECO:0000256" key="3">
    <source>
        <dbReference type="ARBA" id="ARBA00022630"/>
    </source>
</evidence>
<dbReference type="SUPFAM" id="SSF55469">
    <property type="entry name" value="FMN-dependent nitroreductase-like"/>
    <property type="match status" value="1"/>
</dbReference>
<evidence type="ECO:0000256" key="2">
    <source>
        <dbReference type="ARBA" id="ARBA00007118"/>
    </source>
</evidence>
<keyword evidence="3" id="KW-0285">Flavoprotein</keyword>
<dbReference type="Gene3D" id="3.40.109.10">
    <property type="entry name" value="NADH Oxidase"/>
    <property type="match status" value="1"/>
</dbReference>
<feature type="domain" description="Nitroreductase" evidence="6">
    <location>
        <begin position="9"/>
        <end position="183"/>
    </location>
</feature>
<reference evidence="8" key="1">
    <citation type="submission" date="2017-02" db="EMBL/GenBank/DDBJ databases">
        <authorList>
            <person name="Varghese N."/>
            <person name="Submissions S."/>
        </authorList>
    </citation>
    <scope>NUCLEOTIDE SEQUENCE [LARGE SCALE GENOMIC DNA]</scope>
    <source>
        <strain evidence="8">DSM 22385</strain>
    </source>
</reference>
<comment type="cofactor">
    <cofactor evidence="1">
        <name>FMN</name>
        <dbReference type="ChEBI" id="CHEBI:58210"/>
    </cofactor>
</comment>
<dbReference type="InterPro" id="IPR029479">
    <property type="entry name" value="Nitroreductase"/>
</dbReference>
<dbReference type="EMBL" id="FUYR01000003">
    <property type="protein sequence ID" value="SKB81164.1"/>
    <property type="molecule type" value="Genomic_DNA"/>
</dbReference>
<protein>
    <submittedName>
        <fullName evidence="7">Nitroreductase</fullName>
    </submittedName>
</protein>
<evidence type="ECO:0000259" key="6">
    <source>
        <dbReference type="Pfam" id="PF00881"/>
    </source>
</evidence>
<dbReference type="RefSeq" id="WP_079703374.1">
    <property type="nucleotide sequence ID" value="NZ_FUYR01000003.1"/>
</dbReference>
<comment type="similarity">
    <text evidence="2">Belongs to the nitroreductase family.</text>
</comment>
<accession>A0A1T5EB20</accession>